<reference evidence="3" key="1">
    <citation type="submission" date="2020-11" db="EMBL/GenBank/DDBJ databases">
        <title>Nocardioides sp. nov., isolated from Soil of Cynanchum wilfordii Hemsley rhizosphere.</title>
        <authorList>
            <person name="Lee J.-S."/>
            <person name="Suh M.K."/>
            <person name="Kim J.-S."/>
        </authorList>
    </citation>
    <scope>NUCLEOTIDE SEQUENCE</scope>
    <source>
        <strain evidence="3">KCTC 19275</strain>
    </source>
</reference>
<feature type="domain" description="Adenylyltransferase AadA C-terminal" evidence="2">
    <location>
        <begin position="149"/>
        <end position="239"/>
    </location>
</feature>
<gene>
    <name evidence="3" type="ORF">ISU07_20895</name>
</gene>
<comment type="caution">
    <text evidence="3">The sequence shown here is derived from an EMBL/GenBank/DDBJ whole genome shotgun (WGS) entry which is preliminary data.</text>
</comment>
<evidence type="ECO:0000313" key="4">
    <source>
        <dbReference type="Proteomes" id="UP000640489"/>
    </source>
</evidence>
<keyword evidence="4" id="KW-1185">Reference proteome</keyword>
<accession>A0A930VKK8</accession>
<keyword evidence="1" id="KW-0808">Transferase</keyword>
<dbReference type="Proteomes" id="UP000640489">
    <property type="component" value="Unassembled WGS sequence"/>
</dbReference>
<dbReference type="GO" id="GO:0016740">
    <property type="term" value="F:transferase activity"/>
    <property type="evidence" value="ECO:0007669"/>
    <property type="project" value="UniProtKB-KW"/>
</dbReference>
<dbReference type="AlphaFoldDB" id="A0A930VKK8"/>
<organism evidence="3 4">
    <name type="scientific">Nocardioides islandensis</name>
    <dbReference type="NCBI Taxonomy" id="433663"/>
    <lineage>
        <taxon>Bacteria</taxon>
        <taxon>Bacillati</taxon>
        <taxon>Actinomycetota</taxon>
        <taxon>Actinomycetes</taxon>
        <taxon>Propionibacteriales</taxon>
        <taxon>Nocardioidaceae</taxon>
        <taxon>Nocardioides</taxon>
    </lineage>
</organism>
<evidence type="ECO:0000256" key="1">
    <source>
        <dbReference type="ARBA" id="ARBA00022679"/>
    </source>
</evidence>
<sequence>MTATVWTPYADLDDLMAELVGHWERILGDDLAGGWIQGSFALGAGDQESDCDWIAATHGPLTDEQVAALREVHDEIPTRDGHWPHDIEGSYAPIDELASVRHLGATWLFNDHGHRTLEWDDHCNRVYTRWILREHGITLVGPEPRSFMEPVPEDLLRQESAAALPTLLDDLAGWIDLDAISWAQRYAVVTACRTLYTLANAAVASKAGALEWAQRSLDPRWRPLLAQVRDERIRGWEPDRPPSPEEAAAARAFVGYAVEWARAHPSARH</sequence>
<dbReference type="RefSeq" id="WP_194708773.1">
    <property type="nucleotide sequence ID" value="NZ_JADKPN010000016.1"/>
</dbReference>
<proteinExistence type="predicted"/>
<dbReference type="EMBL" id="JADKPN010000016">
    <property type="protein sequence ID" value="MBF4765595.1"/>
    <property type="molecule type" value="Genomic_DNA"/>
</dbReference>
<protein>
    <submittedName>
        <fullName evidence="3">DUF4111 domain-containing protein</fullName>
    </submittedName>
</protein>
<dbReference type="InterPro" id="IPR025184">
    <property type="entry name" value="AadA_C"/>
</dbReference>
<dbReference type="Pfam" id="PF13427">
    <property type="entry name" value="AadA_C"/>
    <property type="match status" value="1"/>
</dbReference>
<evidence type="ECO:0000259" key="2">
    <source>
        <dbReference type="Pfam" id="PF13427"/>
    </source>
</evidence>
<evidence type="ECO:0000313" key="3">
    <source>
        <dbReference type="EMBL" id="MBF4765595.1"/>
    </source>
</evidence>
<name>A0A930VKK8_9ACTN</name>